<protein>
    <submittedName>
        <fullName evidence="1">Uncharacterized protein</fullName>
    </submittedName>
</protein>
<gene>
    <name evidence="1" type="ORF">KPH14_000824</name>
</gene>
<reference evidence="1" key="2">
    <citation type="journal article" date="2023" name="Commun. Biol.">
        <title>Intrasexual cuticular hydrocarbon dimorphism in a wasp sheds light on hydrocarbon biosynthesis genes in Hymenoptera.</title>
        <authorList>
            <person name="Moris V.C."/>
            <person name="Podsiadlowski L."/>
            <person name="Martin S."/>
            <person name="Oeyen J.P."/>
            <person name="Donath A."/>
            <person name="Petersen M."/>
            <person name="Wilbrandt J."/>
            <person name="Misof B."/>
            <person name="Liedtke D."/>
            <person name="Thamm M."/>
            <person name="Scheiner R."/>
            <person name="Schmitt T."/>
            <person name="Niehuis O."/>
        </authorList>
    </citation>
    <scope>NUCLEOTIDE SEQUENCE</scope>
    <source>
        <strain evidence="1">GBR_01_08_01A</strain>
    </source>
</reference>
<reference evidence="1" key="1">
    <citation type="submission" date="2021-08" db="EMBL/GenBank/DDBJ databases">
        <authorList>
            <person name="Misof B."/>
            <person name="Oliver O."/>
            <person name="Podsiadlowski L."/>
            <person name="Donath A."/>
            <person name="Peters R."/>
            <person name="Mayer C."/>
            <person name="Rust J."/>
            <person name="Gunkel S."/>
            <person name="Lesny P."/>
            <person name="Martin S."/>
            <person name="Oeyen J.P."/>
            <person name="Petersen M."/>
            <person name="Panagiotis P."/>
            <person name="Wilbrandt J."/>
            <person name="Tanja T."/>
        </authorList>
    </citation>
    <scope>NUCLEOTIDE SEQUENCE</scope>
    <source>
        <strain evidence="1">GBR_01_08_01A</strain>
        <tissue evidence="1">Thorax + abdomen</tissue>
    </source>
</reference>
<proteinExistence type="predicted"/>
<keyword evidence="2" id="KW-1185">Reference proteome</keyword>
<dbReference type="AlphaFoldDB" id="A0AAD9VMM6"/>
<name>A0AAD9VMM6_9HYME</name>
<sequence>MDRVKGVEKRMELWEREERKRNIIIKGVKLGEWEAKGKVEELMKIMGVEGEVERIRELTGRGMIWVRLNNERQKKEVMIKKKALKGRIEWIEEDLT</sequence>
<evidence type="ECO:0000313" key="2">
    <source>
        <dbReference type="Proteomes" id="UP001258017"/>
    </source>
</evidence>
<evidence type="ECO:0000313" key="1">
    <source>
        <dbReference type="EMBL" id="KAK2579365.1"/>
    </source>
</evidence>
<dbReference type="Proteomes" id="UP001258017">
    <property type="component" value="Unassembled WGS sequence"/>
</dbReference>
<comment type="caution">
    <text evidence="1">The sequence shown here is derived from an EMBL/GenBank/DDBJ whole genome shotgun (WGS) entry which is preliminary data.</text>
</comment>
<organism evidence="1 2">
    <name type="scientific">Odynerus spinipes</name>
    <dbReference type="NCBI Taxonomy" id="1348599"/>
    <lineage>
        <taxon>Eukaryota</taxon>
        <taxon>Metazoa</taxon>
        <taxon>Ecdysozoa</taxon>
        <taxon>Arthropoda</taxon>
        <taxon>Hexapoda</taxon>
        <taxon>Insecta</taxon>
        <taxon>Pterygota</taxon>
        <taxon>Neoptera</taxon>
        <taxon>Endopterygota</taxon>
        <taxon>Hymenoptera</taxon>
        <taxon>Apocrita</taxon>
        <taxon>Aculeata</taxon>
        <taxon>Vespoidea</taxon>
        <taxon>Vespidae</taxon>
        <taxon>Eumeninae</taxon>
        <taxon>Odynerus</taxon>
    </lineage>
</organism>
<dbReference type="EMBL" id="JAIFRP010000093">
    <property type="protein sequence ID" value="KAK2579365.1"/>
    <property type="molecule type" value="Genomic_DNA"/>
</dbReference>
<accession>A0AAD9VMM6</accession>